<protein>
    <submittedName>
        <fullName evidence="2">IS481 family transposase ISHne2</fullName>
    </submittedName>
</protein>
<keyword evidence="3" id="KW-1185">Reference proteome</keyword>
<dbReference type="InterPro" id="IPR036397">
    <property type="entry name" value="RNaseH_sf"/>
</dbReference>
<dbReference type="InterPro" id="IPR009057">
    <property type="entry name" value="Homeodomain-like_sf"/>
</dbReference>
<dbReference type="Pfam" id="PF13683">
    <property type="entry name" value="rve_3"/>
    <property type="match status" value="1"/>
</dbReference>
<organism evidence="2 3">
    <name type="scientific">Cupriavidus numazuensis</name>
    <dbReference type="NCBI Taxonomy" id="221992"/>
    <lineage>
        <taxon>Bacteria</taxon>
        <taxon>Pseudomonadati</taxon>
        <taxon>Pseudomonadota</taxon>
        <taxon>Betaproteobacteria</taxon>
        <taxon>Burkholderiales</taxon>
        <taxon>Burkholderiaceae</taxon>
        <taxon>Cupriavidus</taxon>
    </lineage>
</organism>
<evidence type="ECO:0000313" key="2">
    <source>
        <dbReference type="EMBL" id="CAG2161399.1"/>
    </source>
</evidence>
<gene>
    <name evidence="2" type="ORF">LMG26411_08210</name>
</gene>
<dbReference type="InterPro" id="IPR012337">
    <property type="entry name" value="RNaseH-like_sf"/>
</dbReference>
<feature type="domain" description="Integrase catalytic" evidence="1">
    <location>
        <begin position="136"/>
        <end position="306"/>
    </location>
</feature>
<evidence type="ECO:0000313" key="3">
    <source>
        <dbReference type="Proteomes" id="UP000672657"/>
    </source>
</evidence>
<sequence>MPWSELKPMEQRLLFIADHLRQVDSVSALCEHYGISRKTGYKWIDRYESEGLTGLSERSRSRHGQERIAYPIRQAILQLRGHGGTELGPKKIQKRLAERFGEAEVPSRTTIYNILKAAGRIEPRHKRRRVTRCGTPLRSPREANGLWSADFKGQFLTADQRWCYPLTVMDHASRYLLGCKGLEGPKLRPTKAAFVRLFRAYGLPDRMRTDNGVPFASTGCSGLSQLSIWWLKLGIVPERIRPGHPEQNGRHERMHRTLKRATALPPAATLAAQQRRMDAFRRFYNEERPHEALSQSTPDSCYTASPREYPKRLPEMSYPSYMETYRVSTNGLLHRHNVVLYVGHLLRGELVGLEAIDEGRWHVHFGPMVIGGIDERHNHKGYLSLKVLPM</sequence>
<proteinExistence type="predicted"/>
<dbReference type="SUPFAM" id="SSF53098">
    <property type="entry name" value="Ribonuclease H-like"/>
    <property type="match status" value="1"/>
</dbReference>
<evidence type="ECO:0000259" key="1">
    <source>
        <dbReference type="PROSITE" id="PS50994"/>
    </source>
</evidence>
<dbReference type="PANTHER" id="PTHR35004:SF7">
    <property type="entry name" value="INTEGRASE PROTEIN"/>
    <property type="match status" value="1"/>
</dbReference>
<dbReference type="Pfam" id="PF13565">
    <property type="entry name" value="HTH_32"/>
    <property type="match status" value="1"/>
</dbReference>
<accession>A0ABM8TWY0</accession>
<name>A0ABM8TWY0_9BURK</name>
<comment type="caution">
    <text evidence="2">The sequence shown here is derived from an EMBL/GenBank/DDBJ whole genome shotgun (WGS) entry which is preliminary data.</text>
</comment>
<dbReference type="PROSITE" id="PS50994">
    <property type="entry name" value="INTEGRASE"/>
    <property type="match status" value="1"/>
</dbReference>
<dbReference type="InterPro" id="IPR001584">
    <property type="entry name" value="Integrase_cat-core"/>
</dbReference>
<dbReference type="SUPFAM" id="SSF46689">
    <property type="entry name" value="Homeodomain-like"/>
    <property type="match status" value="1"/>
</dbReference>
<dbReference type="EMBL" id="CAJPVI010000151">
    <property type="protein sequence ID" value="CAG2161399.1"/>
    <property type="molecule type" value="Genomic_DNA"/>
</dbReference>
<reference evidence="2 3" key="1">
    <citation type="submission" date="2021-03" db="EMBL/GenBank/DDBJ databases">
        <authorList>
            <person name="Peeters C."/>
        </authorList>
    </citation>
    <scope>NUCLEOTIDE SEQUENCE [LARGE SCALE GENOMIC DNA]</scope>
    <source>
        <strain evidence="2 3">LMG 26411</strain>
    </source>
</reference>
<dbReference type="Gene3D" id="3.30.420.10">
    <property type="entry name" value="Ribonuclease H-like superfamily/Ribonuclease H"/>
    <property type="match status" value="1"/>
</dbReference>
<dbReference type="PANTHER" id="PTHR35004">
    <property type="entry name" value="TRANSPOSASE RV3428C-RELATED"/>
    <property type="match status" value="1"/>
</dbReference>
<dbReference type="Proteomes" id="UP000672657">
    <property type="component" value="Unassembled WGS sequence"/>
</dbReference>